<dbReference type="Proteomes" id="UP000245609">
    <property type="component" value="Unassembled WGS sequence"/>
</dbReference>
<dbReference type="STRING" id="133381.A0A2T9ZIZ2"/>
<organism evidence="2 3">
    <name type="scientific">Smittium megazygosporum</name>
    <dbReference type="NCBI Taxonomy" id="133381"/>
    <lineage>
        <taxon>Eukaryota</taxon>
        <taxon>Fungi</taxon>
        <taxon>Fungi incertae sedis</taxon>
        <taxon>Zoopagomycota</taxon>
        <taxon>Kickxellomycotina</taxon>
        <taxon>Harpellomycetes</taxon>
        <taxon>Harpellales</taxon>
        <taxon>Legeriomycetaceae</taxon>
        <taxon>Smittium</taxon>
    </lineage>
</organism>
<dbReference type="GO" id="GO:0003735">
    <property type="term" value="F:structural constituent of ribosome"/>
    <property type="evidence" value="ECO:0007669"/>
    <property type="project" value="InterPro"/>
</dbReference>
<protein>
    <recommendedName>
        <fullName evidence="1">Small ribosomal subunit protein mS35 mitochondrial conserved domain-containing protein</fullName>
    </recommendedName>
</protein>
<dbReference type="InterPro" id="IPR039848">
    <property type="entry name" value="Ribosomal_mS35_mt"/>
</dbReference>
<evidence type="ECO:0000259" key="1">
    <source>
        <dbReference type="Pfam" id="PF10213"/>
    </source>
</evidence>
<name>A0A2T9ZIZ2_9FUNG</name>
<proteinExistence type="predicted"/>
<dbReference type="AlphaFoldDB" id="A0A2T9ZIZ2"/>
<dbReference type="GO" id="GO:0032543">
    <property type="term" value="P:mitochondrial translation"/>
    <property type="evidence" value="ECO:0007669"/>
    <property type="project" value="InterPro"/>
</dbReference>
<comment type="caution">
    <text evidence="2">The sequence shown here is derived from an EMBL/GenBank/DDBJ whole genome shotgun (WGS) entry which is preliminary data.</text>
</comment>
<reference evidence="2 3" key="1">
    <citation type="journal article" date="2018" name="MBio">
        <title>Comparative Genomics Reveals the Core Gene Toolbox for the Fungus-Insect Symbiosis.</title>
        <authorList>
            <person name="Wang Y."/>
            <person name="Stata M."/>
            <person name="Wang W."/>
            <person name="Stajich J.E."/>
            <person name="White M.M."/>
            <person name="Moncalvo J.M."/>
        </authorList>
    </citation>
    <scope>NUCLEOTIDE SEQUENCE [LARGE SCALE GENOMIC DNA]</scope>
    <source>
        <strain evidence="2 3">SC-DP-2</strain>
    </source>
</reference>
<feature type="domain" description="Small ribosomal subunit protein mS35 mitochondrial conserved" evidence="1">
    <location>
        <begin position="117"/>
        <end position="236"/>
    </location>
</feature>
<accession>A0A2T9ZIZ2</accession>
<dbReference type="EMBL" id="MBFS01000113">
    <property type="protein sequence ID" value="PVV04522.1"/>
    <property type="molecule type" value="Genomic_DNA"/>
</dbReference>
<dbReference type="Pfam" id="PF10213">
    <property type="entry name" value="MRP-S28"/>
    <property type="match status" value="1"/>
</dbReference>
<dbReference type="GO" id="GO:0005763">
    <property type="term" value="C:mitochondrial small ribosomal subunit"/>
    <property type="evidence" value="ECO:0007669"/>
    <property type="project" value="TreeGrafter"/>
</dbReference>
<dbReference type="InterPro" id="IPR019349">
    <property type="entry name" value="Ribosomal_mS35_mit"/>
</dbReference>
<keyword evidence="3" id="KW-1185">Reference proteome</keyword>
<dbReference type="PANTHER" id="PTHR13490">
    <property type="entry name" value="MITOCHONDRIAL 28S RIBOSOMAL PROTEIN S28"/>
    <property type="match status" value="1"/>
</dbReference>
<gene>
    <name evidence="2" type="ORF">BB560_000971</name>
</gene>
<dbReference type="OrthoDB" id="283424at2759"/>
<evidence type="ECO:0000313" key="2">
    <source>
        <dbReference type="EMBL" id="PVV04522.1"/>
    </source>
</evidence>
<dbReference type="PANTHER" id="PTHR13490:SF0">
    <property type="entry name" value="SMALL RIBOSOMAL SUBUNIT PROTEIN MS35"/>
    <property type="match status" value="1"/>
</dbReference>
<evidence type="ECO:0000313" key="3">
    <source>
        <dbReference type="Proteomes" id="UP000245609"/>
    </source>
</evidence>
<sequence length="241" mass="27942">MSRFLLSSSAAGLIPTFKTAIQPFAAKSRSFSSTIKLFKESAETDETKPDPMYSRKRALQLQNFELDAFDVEKLEPWEGDDHHIYGHALLESIRDVRKYLRKEKYELPVLKKHHKTFVPPTKEQFVVFQTNKVHGRPEEPINRRVTMKLKVSNLNLKPKELHKFLLMVGPRYSPHTDMLVMSADSELTSVLNKKLLSDQLDDLLNESIKGEDKFEDIPLPTYKKPKKVVPDFPKEWLPQPN</sequence>